<evidence type="ECO:0000313" key="11">
    <source>
        <dbReference type="EMBL" id="KAE9391642.1"/>
    </source>
</evidence>
<evidence type="ECO:0000313" key="12">
    <source>
        <dbReference type="Proteomes" id="UP000799118"/>
    </source>
</evidence>
<keyword evidence="4 9" id="KW-0949">S-adenosyl-L-methionine</keyword>
<feature type="compositionally biased region" description="Basic residues" evidence="10">
    <location>
        <begin position="550"/>
        <end position="559"/>
    </location>
</feature>
<accession>A0A6A4H0A7</accession>
<evidence type="ECO:0000256" key="3">
    <source>
        <dbReference type="ARBA" id="ARBA00022679"/>
    </source>
</evidence>
<evidence type="ECO:0000256" key="9">
    <source>
        <dbReference type="PROSITE-ProRule" id="PRU00958"/>
    </source>
</evidence>
<evidence type="ECO:0000256" key="8">
    <source>
        <dbReference type="ARBA" id="ARBA00051897"/>
    </source>
</evidence>
<keyword evidence="6 9" id="KW-0694">RNA-binding</keyword>
<feature type="region of interest" description="Disordered" evidence="10">
    <location>
        <begin position="174"/>
        <end position="194"/>
    </location>
</feature>
<dbReference type="PANTHER" id="PTHR10631:SF3">
    <property type="entry name" value="TRNA (GUANINE(26)-N(2))-DIMETHYLTRANSFERASE"/>
    <property type="match status" value="1"/>
</dbReference>
<evidence type="ECO:0000256" key="1">
    <source>
        <dbReference type="ARBA" id="ARBA00022555"/>
    </source>
</evidence>
<evidence type="ECO:0000256" key="10">
    <source>
        <dbReference type="SAM" id="MobiDB-lite"/>
    </source>
</evidence>
<dbReference type="GO" id="GO:0000049">
    <property type="term" value="F:tRNA binding"/>
    <property type="evidence" value="ECO:0007669"/>
    <property type="project" value="UniProtKB-UniRule"/>
</dbReference>
<dbReference type="OrthoDB" id="6349953at2759"/>
<dbReference type="SUPFAM" id="SSF53335">
    <property type="entry name" value="S-adenosyl-L-methionine-dependent methyltransferases"/>
    <property type="match status" value="1"/>
</dbReference>
<dbReference type="Pfam" id="PF02005">
    <property type="entry name" value="TRM"/>
    <property type="match status" value="1"/>
</dbReference>
<dbReference type="AlphaFoldDB" id="A0A6A4H0A7"/>
<feature type="compositionally biased region" description="Basic and acidic residues" evidence="10">
    <location>
        <begin position="112"/>
        <end position="127"/>
    </location>
</feature>
<evidence type="ECO:0000256" key="2">
    <source>
        <dbReference type="ARBA" id="ARBA00022603"/>
    </source>
</evidence>
<dbReference type="InterPro" id="IPR002905">
    <property type="entry name" value="Trm1"/>
</dbReference>
<comment type="similarity">
    <text evidence="9">Belongs to the class I-like SAM-binding methyltransferase superfamily. Trm1 family.</text>
</comment>
<dbReference type="GO" id="GO:0160104">
    <property type="term" value="F:tRNA (guanine(26)-N2)-dimethyltransferase activity"/>
    <property type="evidence" value="ECO:0007669"/>
    <property type="project" value="UniProtKB-UniRule"/>
</dbReference>
<dbReference type="EMBL" id="ML769617">
    <property type="protein sequence ID" value="KAE9391642.1"/>
    <property type="molecule type" value="Genomic_DNA"/>
</dbReference>
<evidence type="ECO:0000256" key="6">
    <source>
        <dbReference type="ARBA" id="ARBA00022884"/>
    </source>
</evidence>
<dbReference type="EC" id="2.1.1.216" evidence="7 9"/>
<evidence type="ECO:0000256" key="5">
    <source>
        <dbReference type="ARBA" id="ARBA00022694"/>
    </source>
</evidence>
<keyword evidence="12" id="KW-1185">Reference proteome</keyword>
<feature type="compositionally biased region" description="Basic and acidic residues" evidence="10">
    <location>
        <begin position="177"/>
        <end position="189"/>
    </location>
</feature>
<organism evidence="11 12">
    <name type="scientific">Gymnopus androsaceus JB14</name>
    <dbReference type="NCBI Taxonomy" id="1447944"/>
    <lineage>
        <taxon>Eukaryota</taxon>
        <taxon>Fungi</taxon>
        <taxon>Dikarya</taxon>
        <taxon>Basidiomycota</taxon>
        <taxon>Agaricomycotina</taxon>
        <taxon>Agaricomycetes</taxon>
        <taxon>Agaricomycetidae</taxon>
        <taxon>Agaricales</taxon>
        <taxon>Marasmiineae</taxon>
        <taxon>Omphalotaceae</taxon>
        <taxon>Gymnopus</taxon>
    </lineage>
</organism>
<keyword evidence="3 9" id="KW-0808">Transferase</keyword>
<dbReference type="Gene3D" id="3.40.50.150">
    <property type="entry name" value="Vaccinia Virus protein VP39"/>
    <property type="match status" value="1"/>
</dbReference>
<gene>
    <name evidence="11" type="ORF">BT96DRAFT_1001116</name>
</gene>
<dbReference type="InterPro" id="IPR029063">
    <property type="entry name" value="SAM-dependent_MTases_sf"/>
</dbReference>
<protein>
    <recommendedName>
        <fullName evidence="7 9">tRNA (guanine(26)-N(2))-dimethyltransferase</fullName>
        <ecNumber evidence="7 9">2.1.1.216</ecNumber>
    </recommendedName>
</protein>
<dbReference type="FunFam" id="3.30.56.70:FF:000001">
    <property type="entry name" value="tRNA (guanine(26)-N(2))-dimethyltransferase"/>
    <property type="match status" value="1"/>
</dbReference>
<name>A0A6A4H0A7_9AGAR</name>
<dbReference type="NCBIfam" id="TIGR00308">
    <property type="entry name" value="TRM1"/>
    <property type="match status" value="1"/>
</dbReference>
<dbReference type="PROSITE" id="PS51626">
    <property type="entry name" value="SAM_MT_TRM1"/>
    <property type="match status" value="1"/>
</dbReference>
<sequence length="559" mass="61555">MSSSVPPATPAVPVPDGFRLHTENNAHILMAENEAFLNPVQEFNRDLSVACIRTWSEELNKAKQARWALARERKSLKAKEGSAKKRQKVNQFDAVVVDPESAPPSELAQAEPHAEAEAESSRKPETKSDYKITILEALSATGLRSIRYAKEIPLPMTSLPLLIAAMTRNVELNGLGPEKESHESSEKKGKPNLGKVRINEGDACTLLYSHRTDRVDVVDLDPYGTAAPFIDAAIQAVKDEGLLCITCTDLSILATNNYPEKCFSNYGGLPALRLVLHTASTSASRYGRYIEPLLSLSIDFYVRLFIRVNTSPSQVKRAVIKTATYYICTSCQSFYEQPLARLVEKQGAGDNVNLLFKTQPGPPVGNKCAECDSILHLAGPMWSGPIHDTDFVSKVLEHTETNTEQYGTAARMKGMLTVAKEELHTPFYFTPTKVAGFFHCQTPSLEETTSALLHAGHQVSRSHASPGSLKTTGSSQDIMDVFRSWVKKNPIKNVSETSPALRLLAKEPRVEANFTKHPRSVTSSSKVKIVRYPEMPANWGPGSRPVAKGGNKRKRKDDN</sequence>
<dbReference type="GO" id="GO:0002940">
    <property type="term" value="P:tRNA N2-guanine methylation"/>
    <property type="evidence" value="ECO:0007669"/>
    <property type="project" value="TreeGrafter"/>
</dbReference>
<dbReference type="Proteomes" id="UP000799118">
    <property type="component" value="Unassembled WGS sequence"/>
</dbReference>
<dbReference type="PANTHER" id="PTHR10631">
    <property type="entry name" value="N 2 ,N 2 -DIMETHYLGUANOSINE TRNA METHYLTRANSFERASE"/>
    <property type="match status" value="1"/>
</dbReference>
<evidence type="ECO:0000256" key="7">
    <source>
        <dbReference type="ARBA" id="ARBA00039099"/>
    </source>
</evidence>
<feature type="region of interest" description="Disordered" evidence="10">
    <location>
        <begin position="534"/>
        <end position="559"/>
    </location>
</feature>
<keyword evidence="2 9" id="KW-0489">Methyltransferase</keyword>
<evidence type="ECO:0000256" key="4">
    <source>
        <dbReference type="ARBA" id="ARBA00022691"/>
    </source>
</evidence>
<feature type="region of interest" description="Disordered" evidence="10">
    <location>
        <begin position="100"/>
        <end position="127"/>
    </location>
</feature>
<proteinExistence type="inferred from homology"/>
<reference evidence="11" key="1">
    <citation type="journal article" date="2019" name="Environ. Microbiol.">
        <title>Fungal ecological strategies reflected in gene transcription - a case study of two litter decomposers.</title>
        <authorList>
            <person name="Barbi F."/>
            <person name="Kohler A."/>
            <person name="Barry K."/>
            <person name="Baskaran P."/>
            <person name="Daum C."/>
            <person name="Fauchery L."/>
            <person name="Ihrmark K."/>
            <person name="Kuo A."/>
            <person name="LaButti K."/>
            <person name="Lipzen A."/>
            <person name="Morin E."/>
            <person name="Grigoriev I.V."/>
            <person name="Henrissat B."/>
            <person name="Lindahl B."/>
            <person name="Martin F."/>
        </authorList>
    </citation>
    <scope>NUCLEOTIDE SEQUENCE</scope>
    <source>
        <strain evidence="11">JB14</strain>
    </source>
</reference>
<keyword evidence="1 9" id="KW-0820">tRNA-binding</keyword>
<keyword evidence="5 9" id="KW-0819">tRNA processing</keyword>
<dbReference type="InterPro" id="IPR042296">
    <property type="entry name" value="tRNA_met_Trm1_C"/>
</dbReference>
<comment type="catalytic activity">
    <reaction evidence="8 9">
        <text>guanosine(26) in tRNA + 2 S-adenosyl-L-methionine = N(2)-dimethylguanosine(26) in tRNA + 2 S-adenosyl-L-homocysteine + 2 H(+)</text>
        <dbReference type="Rhea" id="RHEA:43140"/>
        <dbReference type="Rhea" id="RHEA-COMP:10359"/>
        <dbReference type="Rhea" id="RHEA-COMP:10360"/>
        <dbReference type="ChEBI" id="CHEBI:15378"/>
        <dbReference type="ChEBI" id="CHEBI:57856"/>
        <dbReference type="ChEBI" id="CHEBI:59789"/>
        <dbReference type="ChEBI" id="CHEBI:74269"/>
        <dbReference type="ChEBI" id="CHEBI:74513"/>
        <dbReference type="EC" id="2.1.1.216"/>
    </reaction>
</comment>
<dbReference type="GO" id="GO:0005634">
    <property type="term" value="C:nucleus"/>
    <property type="evidence" value="ECO:0007669"/>
    <property type="project" value="TreeGrafter"/>
</dbReference>
<dbReference type="Gene3D" id="3.30.56.70">
    <property type="entry name" value="N2,N2-dimethylguanosine tRNA methyltransferase, C-terminal domain"/>
    <property type="match status" value="1"/>
</dbReference>